<dbReference type="InterPro" id="IPR032675">
    <property type="entry name" value="LRR_dom_sf"/>
</dbReference>
<evidence type="ECO:0000256" key="1">
    <source>
        <dbReference type="ARBA" id="ARBA00022614"/>
    </source>
</evidence>
<evidence type="ECO:0000313" key="7">
    <source>
        <dbReference type="RefSeq" id="XP_033775647.1"/>
    </source>
</evidence>
<dbReference type="OrthoDB" id="1939344at2759"/>
<organism evidence="5 7">
    <name type="scientific">Geotrypetes seraphini</name>
    <name type="common">Gaboon caecilian</name>
    <name type="synonym">Caecilia seraphini</name>
    <dbReference type="NCBI Taxonomy" id="260995"/>
    <lineage>
        <taxon>Eukaryota</taxon>
        <taxon>Metazoa</taxon>
        <taxon>Chordata</taxon>
        <taxon>Craniata</taxon>
        <taxon>Vertebrata</taxon>
        <taxon>Euteleostomi</taxon>
        <taxon>Amphibia</taxon>
        <taxon>Gymnophiona</taxon>
        <taxon>Geotrypetes</taxon>
    </lineage>
</organism>
<evidence type="ECO:0000256" key="4">
    <source>
        <dbReference type="SAM" id="MobiDB-lite"/>
    </source>
</evidence>
<keyword evidence="1" id="KW-0433">Leucine-rich repeat</keyword>
<keyword evidence="2" id="KW-0677">Repeat</keyword>
<gene>
    <name evidence="6 7 8" type="primary">LRRC49</name>
</gene>
<dbReference type="RefSeq" id="XP_033775648.1">
    <property type="nucleotide sequence ID" value="XM_033919757.1"/>
</dbReference>
<evidence type="ECO:0000313" key="6">
    <source>
        <dbReference type="RefSeq" id="XP_033775646.1"/>
    </source>
</evidence>
<dbReference type="PANTHER" id="PTHR45973:SF8">
    <property type="entry name" value="LEUCINE-RICH REPEAT-CONTAINING PROTEIN 49"/>
    <property type="match status" value="1"/>
</dbReference>
<feature type="region of interest" description="Disordered" evidence="4">
    <location>
        <begin position="430"/>
        <end position="449"/>
    </location>
</feature>
<proteinExistence type="predicted"/>
<dbReference type="InterPro" id="IPR050576">
    <property type="entry name" value="Cilia_flagella_integrity"/>
</dbReference>
<protein>
    <submittedName>
        <fullName evidence="6 7">Leucine-rich repeat-containing protein 49 isoform X1</fullName>
    </submittedName>
</protein>
<feature type="compositionally biased region" description="Basic and acidic residues" evidence="4">
    <location>
        <begin position="438"/>
        <end position="449"/>
    </location>
</feature>
<dbReference type="RefSeq" id="XP_033775646.1">
    <property type="nucleotide sequence ID" value="XM_033919755.1"/>
</dbReference>
<dbReference type="KEGG" id="gsh:117348085"/>
<evidence type="ECO:0000313" key="5">
    <source>
        <dbReference type="Proteomes" id="UP000515159"/>
    </source>
</evidence>
<dbReference type="AlphaFoldDB" id="A0A6P8NI91"/>
<dbReference type="SUPFAM" id="SSF52058">
    <property type="entry name" value="L domain-like"/>
    <property type="match status" value="1"/>
</dbReference>
<dbReference type="GeneID" id="117348085"/>
<dbReference type="Pfam" id="PF14580">
    <property type="entry name" value="LRR_9"/>
    <property type="match status" value="1"/>
</dbReference>
<evidence type="ECO:0000313" key="8">
    <source>
        <dbReference type="RefSeq" id="XP_033775648.1"/>
    </source>
</evidence>
<accession>A0A6P8NI91</accession>
<dbReference type="Gene3D" id="3.80.10.10">
    <property type="entry name" value="Ribonuclease Inhibitor"/>
    <property type="match status" value="2"/>
</dbReference>
<evidence type="ECO:0000256" key="3">
    <source>
        <dbReference type="SAM" id="Coils"/>
    </source>
</evidence>
<dbReference type="CTD" id="54839"/>
<keyword evidence="3" id="KW-0175">Coiled coil</keyword>
<evidence type="ECO:0000256" key="2">
    <source>
        <dbReference type="ARBA" id="ARBA00022737"/>
    </source>
</evidence>
<dbReference type="SMART" id="SM00365">
    <property type="entry name" value="LRR_SD22"/>
    <property type="match status" value="7"/>
</dbReference>
<dbReference type="InterPro" id="IPR001611">
    <property type="entry name" value="Leu-rich_rpt"/>
</dbReference>
<keyword evidence="5" id="KW-1185">Reference proteome</keyword>
<dbReference type="PANTHER" id="PTHR45973">
    <property type="entry name" value="PROTEIN PHOSPHATASE 1 REGULATORY SUBUNIT SDS22-RELATED"/>
    <property type="match status" value="1"/>
</dbReference>
<dbReference type="RefSeq" id="XP_033775647.1">
    <property type="nucleotide sequence ID" value="XM_033919756.1"/>
</dbReference>
<dbReference type="SMART" id="SM00369">
    <property type="entry name" value="LRR_TYP"/>
    <property type="match status" value="4"/>
</dbReference>
<reference evidence="6 7" key="1">
    <citation type="submission" date="2025-04" db="UniProtKB">
        <authorList>
            <consortium name="RefSeq"/>
        </authorList>
    </citation>
    <scope>IDENTIFICATION</scope>
</reference>
<sequence length="763" mass="86909">MQPNKYRGRLTPNTVNSCGSQLVFHPPVLEKNKQYEFKLSKEQPTLYYRIFLHDLEKNSAVRQGDARLSSPLVRTRQTPSAATVVEMFATELKHGLDSLPLGASGEINPITSVKSRSRSASHRSVLNVSKNQGDICFGKGDHTSCYIRGKKGGFPVVQRSAEEKIANPDLLNLERQNLAACPVIEGEEQLRLLNLQHNFITQMQNLGNLRRLIFLDLFNNQIEEIGGISSLFSLRVLMLGSNRIKKISNLESLENLDILDLHGNQITKIENVSHLSELRVLNLARNSINQVENLSGLKSLVELNLRNNQINYVRDVDTLPNLQRLHLSFNSISCFEDILCLADSSSIADVTLDGNPIAQEPWYKQTILGHMLQLRQLDMKRITEEERRTASLLARREEEKKRESHKQALLKEKKRLAIYNAARQWEKQQNRVVHIPGSKHDQKDYDSTSHKPCPIDGNAHAVSEENRSLDTVLNSALQGLSVIDSHFVELEGDTLYLYGSGALESLERSWSLQSSGTVTTLFFTFIDFDEIVQVLPKVKMKFPNASHLKFKETNLAMFQQFNALAQVRRLDQLTVDPQGNPVVNFTLWKYYVLFRLSHFNLQKINGTEITSNDLVMAEKLFGILSYVASSDLPQFRLLSLLGESRKKNFNPFLEGKAKKSGVTTEESNDSRRVGGERANRAILNYTIKDLQTERLEEIKEKNKFCHAYVLDLVKEASDISLKNETLQKLWPQMFIELVRDAVIEVHNKNSYMKLCLQRIIDQK</sequence>
<dbReference type="Proteomes" id="UP000515159">
    <property type="component" value="Chromosome 14"/>
</dbReference>
<name>A0A6P8NI91_GEOSA</name>
<feature type="coiled-coil region" evidence="3">
    <location>
        <begin position="382"/>
        <end position="415"/>
    </location>
</feature>
<dbReference type="InterPro" id="IPR003591">
    <property type="entry name" value="Leu-rich_rpt_typical-subtyp"/>
</dbReference>
<dbReference type="PROSITE" id="PS51450">
    <property type="entry name" value="LRR"/>
    <property type="match status" value="7"/>
</dbReference>